<evidence type="ECO:0000313" key="8">
    <source>
        <dbReference type="Proteomes" id="UP000229362"/>
    </source>
</evidence>
<dbReference type="SUPFAM" id="SSF52833">
    <property type="entry name" value="Thioredoxin-like"/>
    <property type="match status" value="1"/>
</dbReference>
<dbReference type="PROSITE" id="PS00195">
    <property type="entry name" value="GLUTAREDOXIN_1"/>
    <property type="match status" value="1"/>
</dbReference>
<dbReference type="InterPro" id="IPR011900">
    <property type="entry name" value="GRX_bact"/>
</dbReference>
<protein>
    <submittedName>
        <fullName evidence="7">Glutaredoxin</fullName>
    </submittedName>
</protein>
<evidence type="ECO:0000313" key="7">
    <source>
        <dbReference type="EMBL" id="PIT86142.1"/>
    </source>
</evidence>
<keyword evidence="4" id="KW-1015">Disulfide bond</keyword>
<dbReference type="CDD" id="cd03418">
    <property type="entry name" value="GRX_GRXb_1_3_like"/>
    <property type="match status" value="1"/>
</dbReference>
<dbReference type="InterPro" id="IPR011767">
    <property type="entry name" value="GLR_AS"/>
</dbReference>
<evidence type="ECO:0000256" key="5">
    <source>
        <dbReference type="ARBA" id="ARBA00023284"/>
    </source>
</evidence>
<dbReference type="GO" id="GO:0015038">
    <property type="term" value="F:glutathione disulfide oxidoreductase activity"/>
    <property type="evidence" value="ECO:0007669"/>
    <property type="project" value="TreeGrafter"/>
</dbReference>
<feature type="domain" description="GST N-terminal" evidence="6">
    <location>
        <begin position="2"/>
        <end position="84"/>
    </location>
</feature>
<evidence type="ECO:0000256" key="4">
    <source>
        <dbReference type="ARBA" id="ARBA00023157"/>
    </source>
</evidence>
<dbReference type="PANTHER" id="PTHR45694">
    <property type="entry name" value="GLUTAREDOXIN 2"/>
    <property type="match status" value="1"/>
</dbReference>
<evidence type="ECO:0000256" key="3">
    <source>
        <dbReference type="ARBA" id="ARBA00022982"/>
    </source>
</evidence>
<keyword evidence="2" id="KW-0813">Transport</keyword>
<dbReference type="AlphaFoldDB" id="A0A2M6W014"/>
<dbReference type="GO" id="GO:0034599">
    <property type="term" value="P:cellular response to oxidative stress"/>
    <property type="evidence" value="ECO:0007669"/>
    <property type="project" value="TreeGrafter"/>
</dbReference>
<accession>A0A2M6W014</accession>
<keyword evidence="3" id="KW-0249">Electron transport</keyword>
<evidence type="ECO:0000259" key="6">
    <source>
        <dbReference type="PROSITE" id="PS50404"/>
    </source>
</evidence>
<organism evidence="7 8">
    <name type="scientific">Candidatus Magasanikbacteria bacterium CG10_big_fil_rev_8_21_14_0_10_43_6</name>
    <dbReference type="NCBI Taxonomy" id="1974650"/>
    <lineage>
        <taxon>Bacteria</taxon>
        <taxon>Candidatus Magasanikiibacteriota</taxon>
    </lineage>
</organism>
<dbReference type="PANTHER" id="PTHR45694:SF18">
    <property type="entry name" value="GLUTAREDOXIN-1-RELATED"/>
    <property type="match status" value="1"/>
</dbReference>
<reference evidence="8" key="1">
    <citation type="submission" date="2017-09" db="EMBL/GenBank/DDBJ databases">
        <title>Depth-based differentiation of microbial function through sediment-hosted aquifers and enrichment of novel symbionts in the deep terrestrial subsurface.</title>
        <authorList>
            <person name="Probst A.J."/>
            <person name="Ladd B."/>
            <person name="Jarett J.K."/>
            <person name="Geller-Mcgrath D.E."/>
            <person name="Sieber C.M.K."/>
            <person name="Emerson J.B."/>
            <person name="Anantharaman K."/>
            <person name="Thomas B.C."/>
            <person name="Malmstrom R."/>
            <person name="Stieglmeier M."/>
            <person name="Klingl A."/>
            <person name="Woyke T."/>
            <person name="Ryan C.M."/>
            <person name="Banfield J.F."/>
        </authorList>
    </citation>
    <scope>NUCLEOTIDE SEQUENCE [LARGE SCALE GENOMIC DNA]</scope>
</reference>
<dbReference type="EMBL" id="PFBZ01000203">
    <property type="protein sequence ID" value="PIT86142.1"/>
    <property type="molecule type" value="Genomic_DNA"/>
</dbReference>
<proteinExistence type="inferred from homology"/>
<evidence type="ECO:0000256" key="2">
    <source>
        <dbReference type="ARBA" id="ARBA00022448"/>
    </source>
</evidence>
<dbReference type="InterPro" id="IPR004045">
    <property type="entry name" value="Glutathione_S-Trfase_N"/>
</dbReference>
<dbReference type="InterPro" id="IPR036249">
    <property type="entry name" value="Thioredoxin-like_sf"/>
</dbReference>
<dbReference type="InterPro" id="IPR014025">
    <property type="entry name" value="Glutaredoxin_subgr"/>
</dbReference>
<keyword evidence="5" id="KW-0676">Redox-active center</keyword>
<dbReference type="GO" id="GO:0005737">
    <property type="term" value="C:cytoplasm"/>
    <property type="evidence" value="ECO:0007669"/>
    <property type="project" value="TreeGrafter"/>
</dbReference>
<dbReference type="PROSITE" id="PS51354">
    <property type="entry name" value="GLUTAREDOXIN_2"/>
    <property type="match status" value="1"/>
</dbReference>
<dbReference type="Pfam" id="PF00462">
    <property type="entry name" value="Glutaredoxin"/>
    <property type="match status" value="1"/>
</dbReference>
<comment type="similarity">
    <text evidence="1">Belongs to the glutaredoxin family.</text>
</comment>
<dbReference type="Gene3D" id="3.40.30.10">
    <property type="entry name" value="Glutaredoxin"/>
    <property type="match status" value="1"/>
</dbReference>
<dbReference type="GO" id="GO:0045454">
    <property type="term" value="P:cell redox homeostasis"/>
    <property type="evidence" value="ECO:0007669"/>
    <property type="project" value="InterPro"/>
</dbReference>
<name>A0A2M6W014_9BACT</name>
<dbReference type="PROSITE" id="PS50404">
    <property type="entry name" value="GST_NTER"/>
    <property type="match status" value="1"/>
</dbReference>
<comment type="caution">
    <text evidence="7">The sequence shown here is derived from an EMBL/GenBank/DDBJ whole genome shotgun (WGS) entry which is preliminary data.</text>
</comment>
<gene>
    <name evidence="7" type="ORF">COU33_04800</name>
</gene>
<evidence type="ECO:0000256" key="1">
    <source>
        <dbReference type="ARBA" id="ARBA00007787"/>
    </source>
</evidence>
<dbReference type="InterPro" id="IPR002109">
    <property type="entry name" value="Glutaredoxin"/>
</dbReference>
<sequence>MKPVKIYTTTYCPYCKRAKALFDALAVSYEEINVEDDAELRAEMADKYHWQTVPMIVIGDEFIGGFDDLAQLQASGELTKKLAD</sequence>
<dbReference type="PRINTS" id="PR00160">
    <property type="entry name" value="GLUTAREDOXIN"/>
</dbReference>
<dbReference type="Proteomes" id="UP000229362">
    <property type="component" value="Unassembled WGS sequence"/>
</dbReference>